<proteinExistence type="predicted"/>
<dbReference type="Pfam" id="PF02121">
    <property type="entry name" value="IP_trans"/>
    <property type="match status" value="1"/>
</dbReference>
<organism evidence="2 3">
    <name type="scientific">Octopus sinensis</name>
    <name type="common">East Asian common octopus</name>
    <dbReference type="NCBI Taxonomy" id="2607531"/>
    <lineage>
        <taxon>Eukaryota</taxon>
        <taxon>Metazoa</taxon>
        <taxon>Spiralia</taxon>
        <taxon>Lophotrochozoa</taxon>
        <taxon>Mollusca</taxon>
        <taxon>Cephalopoda</taxon>
        <taxon>Coleoidea</taxon>
        <taxon>Octopodiformes</taxon>
        <taxon>Octopoda</taxon>
        <taxon>Incirrata</taxon>
        <taxon>Octopodidae</taxon>
        <taxon>Octopus</taxon>
    </lineage>
</organism>
<accession>A0A7E6EJ57</accession>
<dbReference type="SUPFAM" id="SSF55961">
    <property type="entry name" value="Bet v1-like"/>
    <property type="match status" value="1"/>
</dbReference>
<dbReference type="Proteomes" id="UP000515154">
    <property type="component" value="Unplaced"/>
</dbReference>
<dbReference type="PRINTS" id="PR00391">
    <property type="entry name" value="PITRANSFER"/>
</dbReference>
<protein>
    <submittedName>
        <fullName evidence="3">Protein retinal degeneration B-like</fullName>
    </submittedName>
</protein>
<dbReference type="GO" id="GO:0035091">
    <property type="term" value="F:phosphatidylinositol binding"/>
    <property type="evidence" value="ECO:0007669"/>
    <property type="project" value="TreeGrafter"/>
</dbReference>
<dbReference type="GO" id="GO:0008526">
    <property type="term" value="F:phosphatidylinositol transfer activity"/>
    <property type="evidence" value="ECO:0007669"/>
    <property type="project" value="TreeGrafter"/>
</dbReference>
<dbReference type="InterPro" id="IPR001666">
    <property type="entry name" value="PI_transfer"/>
</dbReference>
<dbReference type="GO" id="GO:0031210">
    <property type="term" value="F:phosphatidylcholine binding"/>
    <property type="evidence" value="ECO:0007669"/>
    <property type="project" value="TreeGrafter"/>
</dbReference>
<name>A0A7E6EJ57_9MOLL</name>
<evidence type="ECO:0000313" key="2">
    <source>
        <dbReference type="Proteomes" id="UP000515154"/>
    </source>
</evidence>
<dbReference type="InterPro" id="IPR055261">
    <property type="entry name" value="PI_transfer_N"/>
</dbReference>
<dbReference type="InterPro" id="IPR023393">
    <property type="entry name" value="START-like_dom_sf"/>
</dbReference>
<keyword evidence="2" id="KW-1185">Reference proteome</keyword>
<dbReference type="Gene3D" id="3.30.530.20">
    <property type="match status" value="1"/>
</dbReference>
<dbReference type="PANTHER" id="PTHR10658">
    <property type="entry name" value="PHOSPHATIDYLINOSITOL TRANSFER PROTEIN"/>
    <property type="match status" value="1"/>
</dbReference>
<dbReference type="KEGG" id="osn:118761494"/>
<dbReference type="PANTHER" id="PTHR10658:SF81">
    <property type="entry name" value="PROTEIN RETINAL DEGENERATION B"/>
    <property type="match status" value="1"/>
</dbReference>
<gene>
    <name evidence="3" type="primary">LOC118761494</name>
</gene>
<sequence length="237" mass="27824">MVIVEYRIPMPMSASQYRIGQLYMIQSTSKDSSVEIIKNEPYSDGWLKYLVPKSLYVEEEAWNAYPYTKTVYKCPFLSKFSLHIESHYLDNDLGTTENIFGLSEEEKLNSRTELVDICDRKVRDYHKEEDPLHFTSPHNQVTPLREDWLKNVDPSPGMCAYKLCRVNFDYSLIRGRAENYIQAYGGVRGLLLGVRETILRAHRQAWCWQDEYRGLTIEDIRDLEETAQKSLAERKFD</sequence>
<feature type="domain" description="Phosphatidylinositol transfer protein N-terminal" evidence="1">
    <location>
        <begin position="1"/>
        <end position="229"/>
    </location>
</feature>
<reference evidence="3" key="1">
    <citation type="submission" date="2025-08" db="UniProtKB">
        <authorList>
            <consortium name="RefSeq"/>
        </authorList>
    </citation>
    <scope>IDENTIFICATION</scope>
</reference>
<evidence type="ECO:0000313" key="3">
    <source>
        <dbReference type="RefSeq" id="XP_036355373.1"/>
    </source>
</evidence>
<dbReference type="RefSeq" id="XP_036355373.1">
    <property type="nucleotide sequence ID" value="XM_036499480.1"/>
</dbReference>
<dbReference type="AlphaFoldDB" id="A0A7E6EJ57"/>
<evidence type="ECO:0000259" key="1">
    <source>
        <dbReference type="Pfam" id="PF02121"/>
    </source>
</evidence>
<dbReference type="GO" id="GO:0005737">
    <property type="term" value="C:cytoplasm"/>
    <property type="evidence" value="ECO:0007669"/>
    <property type="project" value="TreeGrafter"/>
</dbReference>
<dbReference type="GO" id="GO:0008525">
    <property type="term" value="F:phosphatidylcholine transporter activity"/>
    <property type="evidence" value="ECO:0007669"/>
    <property type="project" value="TreeGrafter"/>
</dbReference>